<protein>
    <submittedName>
        <fullName evidence="3">DUF3068 domain-containing protein</fullName>
    </submittedName>
</protein>
<evidence type="ECO:0000313" key="4">
    <source>
        <dbReference type="Proteomes" id="UP000650005"/>
    </source>
</evidence>
<evidence type="ECO:0000313" key="2">
    <source>
        <dbReference type="EMBL" id="MBK1844914.1"/>
    </source>
</evidence>
<evidence type="ECO:0000256" key="1">
    <source>
        <dbReference type="SAM" id="Phobius"/>
    </source>
</evidence>
<organism evidence="3 5">
    <name type="scientific">Corynebacterium antarcticum</name>
    <dbReference type="NCBI Taxonomy" id="2800405"/>
    <lineage>
        <taxon>Bacteria</taxon>
        <taxon>Bacillati</taxon>
        <taxon>Actinomycetota</taxon>
        <taxon>Actinomycetes</taxon>
        <taxon>Mycobacteriales</taxon>
        <taxon>Corynebacteriaceae</taxon>
        <taxon>Corynebacterium</taxon>
    </lineage>
</organism>
<dbReference type="Pfam" id="PF11271">
    <property type="entry name" value="PorA"/>
    <property type="match status" value="1"/>
</dbReference>
<dbReference type="Proteomes" id="UP000650005">
    <property type="component" value="Unassembled WGS sequence"/>
</dbReference>
<evidence type="ECO:0000313" key="5">
    <source>
        <dbReference type="Proteomes" id="UP001070238"/>
    </source>
</evidence>
<proteinExistence type="predicted"/>
<keyword evidence="1" id="KW-0812">Transmembrane</keyword>
<reference evidence="2" key="1">
    <citation type="submission" date="2021-01" db="EMBL/GenBank/DDBJ databases">
        <title>Characterization of Corynebacterium spp. from penguins.</title>
        <authorList>
            <person name="Svec P."/>
        </authorList>
    </citation>
    <scope>NUCLEOTIDE SEQUENCE</scope>
    <source>
        <strain evidence="2">CCM 8835</strain>
    </source>
</reference>
<name>A0A9Q4GLS2_9CORY</name>
<comment type="caution">
    <text evidence="3">The sequence shown here is derived from an EMBL/GenBank/DDBJ whole genome shotgun (WGS) entry which is preliminary data.</text>
</comment>
<keyword evidence="1" id="KW-1133">Transmembrane helix</keyword>
<keyword evidence="4" id="KW-1185">Reference proteome</keyword>
<dbReference type="Proteomes" id="UP001070238">
    <property type="component" value="Unassembled WGS sequence"/>
</dbReference>
<evidence type="ECO:0000313" key="3">
    <source>
        <dbReference type="EMBL" id="MCX7538073.1"/>
    </source>
</evidence>
<reference evidence="3" key="2">
    <citation type="submission" date="2022-11" db="EMBL/GenBank/DDBJ databases">
        <title>Corynebacterium sp. isolated from Penguins.</title>
        <authorList>
            <person name="Sedlar K."/>
            <person name="Svec P."/>
        </authorList>
    </citation>
    <scope>NUCLEOTIDE SEQUENCE</scope>
    <source>
        <strain evidence="3">P5875</strain>
    </source>
</reference>
<keyword evidence="1" id="KW-0472">Membrane</keyword>
<dbReference type="RefSeq" id="WP_200260470.1">
    <property type="nucleotide sequence ID" value="NZ_JAENIP020000002.1"/>
</dbReference>
<accession>A0A9Q4GLS2</accession>
<sequence>MLAKSRIFSVLILGLGAALITWGLVAPHFFHDDGRLPLSLEDTTLTVRDGNAETTLNPGPGEIVAAAVIRQHHVELLDPADAETVTVRIGSTMMREANEDDIERLVEASVWSFVMDRTTGEAVGPATMTSQLGLPPTQVPVTGLWAKFPADPAKTTYEVFDATLRGSAPAVYRETVERGGRQLHVYRQTIEPTNLATRYADMFNTTTFETGDGGTEPGYLFYSADRDWYVDAGTGLVVDIREDLDSYYGTRDGERREQVLRFHGAGTEESVERLIAQAERVPDGSGQRTVTTVLLALGALLLLVGLIGALSGGRRRLRRGGKSGEPSLDR</sequence>
<dbReference type="AlphaFoldDB" id="A0A9Q4GLS2"/>
<dbReference type="InterPro" id="IPR021424">
    <property type="entry name" value="PorA"/>
</dbReference>
<gene>
    <name evidence="2" type="ORF">JIM95_10060</name>
    <name evidence="3" type="ORF">OS123_05915</name>
</gene>
<dbReference type="EMBL" id="JAENIP010000016">
    <property type="protein sequence ID" value="MBK1844914.1"/>
    <property type="molecule type" value="Genomic_DNA"/>
</dbReference>
<feature type="transmembrane region" description="Helical" evidence="1">
    <location>
        <begin position="290"/>
        <end position="310"/>
    </location>
</feature>
<dbReference type="EMBL" id="JAPMKX010000002">
    <property type="protein sequence ID" value="MCX7538073.1"/>
    <property type="molecule type" value="Genomic_DNA"/>
</dbReference>